<proteinExistence type="predicted"/>
<evidence type="ECO:0000259" key="1">
    <source>
        <dbReference type="PROSITE" id="PS51819"/>
    </source>
</evidence>
<dbReference type="AlphaFoldDB" id="A0A9X2DZZ1"/>
<gene>
    <name evidence="2" type="ORF">NB037_13470</name>
</gene>
<reference evidence="2" key="1">
    <citation type="submission" date="2022-06" db="EMBL/GenBank/DDBJ databases">
        <title>Whole genome shotgun sequencing (WGS) of Rathayibacter sp. ZW T2_19, isolated from stored onions (Allium cepa).</title>
        <authorList>
            <person name="Stoll D.A."/>
            <person name="Huch M."/>
        </authorList>
    </citation>
    <scope>NUCLEOTIDE SEQUENCE</scope>
    <source>
        <strain evidence="2">ZW T2_19</strain>
    </source>
</reference>
<dbReference type="Gene3D" id="3.10.180.10">
    <property type="entry name" value="2,3-Dihydroxybiphenyl 1,2-Dioxygenase, domain 1"/>
    <property type="match status" value="1"/>
</dbReference>
<dbReference type="EMBL" id="JAMRYM010000064">
    <property type="protein sequence ID" value="MCM6763431.1"/>
    <property type="molecule type" value="Genomic_DNA"/>
</dbReference>
<dbReference type="InterPro" id="IPR029068">
    <property type="entry name" value="Glyas_Bleomycin-R_OHBP_Dase"/>
</dbReference>
<dbReference type="PROSITE" id="PS51819">
    <property type="entry name" value="VOC"/>
    <property type="match status" value="1"/>
</dbReference>
<comment type="caution">
    <text evidence="2">The sequence shown here is derived from an EMBL/GenBank/DDBJ whole genome shotgun (WGS) entry which is preliminary data.</text>
</comment>
<dbReference type="Proteomes" id="UP001155240">
    <property type="component" value="Unassembled WGS sequence"/>
</dbReference>
<evidence type="ECO:0000313" key="2">
    <source>
        <dbReference type="EMBL" id="MCM6763431.1"/>
    </source>
</evidence>
<evidence type="ECO:0000313" key="3">
    <source>
        <dbReference type="Proteomes" id="UP001155240"/>
    </source>
</evidence>
<dbReference type="InterPro" id="IPR052164">
    <property type="entry name" value="Anthracycline_SecMetBiosynth"/>
</dbReference>
<feature type="domain" description="VOC" evidence="1">
    <location>
        <begin position="6"/>
        <end position="117"/>
    </location>
</feature>
<accession>A0A9X2DZZ1</accession>
<protein>
    <submittedName>
        <fullName evidence="2">VOC family protein</fullName>
    </submittedName>
</protein>
<sequence>MERVTGIGGVFFAARDPEALGAWYARHLGIDEPPTTYGASSWRQDAGSTVLAPMAAGSEHLGPSGWALNFRVRSLDAMIEQLRSAGIVVEVDPEHYPNGRFADLVDPEGNRIQLWQPEGADE</sequence>
<dbReference type="InterPro" id="IPR004360">
    <property type="entry name" value="Glyas_Fos-R_dOase_dom"/>
</dbReference>
<keyword evidence="3" id="KW-1185">Reference proteome</keyword>
<dbReference type="SUPFAM" id="SSF54593">
    <property type="entry name" value="Glyoxalase/Bleomycin resistance protein/Dihydroxybiphenyl dioxygenase"/>
    <property type="match status" value="1"/>
</dbReference>
<dbReference type="Pfam" id="PF00903">
    <property type="entry name" value="Glyoxalase"/>
    <property type="match status" value="1"/>
</dbReference>
<dbReference type="RefSeq" id="WP_251946533.1">
    <property type="nucleotide sequence ID" value="NZ_JAMRYM010000064.1"/>
</dbReference>
<dbReference type="PANTHER" id="PTHR33993:SF5">
    <property type="entry name" value="GLYOXALASE"/>
    <property type="match status" value="1"/>
</dbReference>
<name>A0A9X2DZZ1_9MICO</name>
<organism evidence="2 3">
    <name type="scientific">Rathayibacter rubneri</name>
    <dbReference type="NCBI Taxonomy" id="2950106"/>
    <lineage>
        <taxon>Bacteria</taxon>
        <taxon>Bacillati</taxon>
        <taxon>Actinomycetota</taxon>
        <taxon>Actinomycetes</taxon>
        <taxon>Micrococcales</taxon>
        <taxon>Microbacteriaceae</taxon>
        <taxon>Rathayibacter</taxon>
    </lineage>
</organism>
<dbReference type="InterPro" id="IPR037523">
    <property type="entry name" value="VOC_core"/>
</dbReference>
<dbReference type="PANTHER" id="PTHR33993">
    <property type="entry name" value="GLYOXALASE-RELATED"/>
    <property type="match status" value="1"/>
</dbReference>